<proteinExistence type="predicted"/>
<dbReference type="EMBL" id="NBSK02000003">
    <property type="protein sequence ID" value="KAJ0216013.1"/>
    <property type="molecule type" value="Genomic_DNA"/>
</dbReference>
<evidence type="ECO:0000313" key="2">
    <source>
        <dbReference type="Proteomes" id="UP000235145"/>
    </source>
</evidence>
<name>A0A9R1W213_LACSA</name>
<dbReference type="PANTHER" id="PTHR31973:SF189">
    <property type="entry name" value="TRANSPOSASE, MUDR, PLANT, MULE TRANSPOSASE DOMAIN PROTEIN-RELATED"/>
    <property type="match status" value="1"/>
</dbReference>
<reference evidence="1 2" key="1">
    <citation type="journal article" date="2017" name="Nat. Commun.">
        <title>Genome assembly with in vitro proximity ligation data and whole-genome triplication in lettuce.</title>
        <authorList>
            <person name="Reyes-Chin-Wo S."/>
            <person name="Wang Z."/>
            <person name="Yang X."/>
            <person name="Kozik A."/>
            <person name="Arikit S."/>
            <person name="Song C."/>
            <person name="Xia L."/>
            <person name="Froenicke L."/>
            <person name="Lavelle D.O."/>
            <person name="Truco M.J."/>
            <person name="Xia R."/>
            <person name="Zhu S."/>
            <person name="Xu C."/>
            <person name="Xu H."/>
            <person name="Xu X."/>
            <person name="Cox K."/>
            <person name="Korf I."/>
            <person name="Meyers B.C."/>
            <person name="Michelmore R.W."/>
        </authorList>
    </citation>
    <scope>NUCLEOTIDE SEQUENCE [LARGE SCALE GENOMIC DNA]</scope>
    <source>
        <strain evidence="2">cv. Salinas</strain>
        <tissue evidence="1">Seedlings</tissue>
    </source>
</reference>
<evidence type="ECO:0000313" key="1">
    <source>
        <dbReference type="EMBL" id="KAJ0216013.1"/>
    </source>
</evidence>
<dbReference type="Proteomes" id="UP000235145">
    <property type="component" value="Unassembled WGS sequence"/>
</dbReference>
<protein>
    <submittedName>
        <fullName evidence="1">Uncharacterized protein</fullName>
    </submittedName>
</protein>
<sequence>MQGLVDAVEERFSGAKFENLFWRASKATTEAHFNKAMKDIEKLNHKAVKHLMDRDQKNWSLTFFRVHHSCEYVENGFSKSFNSFILDGWKKPIISMLEDIPTKWYGCVHLIATLSFLNVTPDRPYVDSLYLVAFFHNTYKNSISVMNGMHM</sequence>
<dbReference type="PANTHER" id="PTHR31973">
    <property type="entry name" value="POLYPROTEIN, PUTATIVE-RELATED"/>
    <property type="match status" value="1"/>
</dbReference>
<gene>
    <name evidence="1" type="ORF">LSAT_V11C300140610</name>
</gene>
<comment type="caution">
    <text evidence="1">The sequence shown here is derived from an EMBL/GenBank/DDBJ whole genome shotgun (WGS) entry which is preliminary data.</text>
</comment>
<accession>A0A9R1W213</accession>
<dbReference type="AlphaFoldDB" id="A0A9R1W213"/>
<keyword evidence="2" id="KW-1185">Reference proteome</keyword>
<organism evidence="1 2">
    <name type="scientific">Lactuca sativa</name>
    <name type="common">Garden lettuce</name>
    <dbReference type="NCBI Taxonomy" id="4236"/>
    <lineage>
        <taxon>Eukaryota</taxon>
        <taxon>Viridiplantae</taxon>
        <taxon>Streptophyta</taxon>
        <taxon>Embryophyta</taxon>
        <taxon>Tracheophyta</taxon>
        <taxon>Spermatophyta</taxon>
        <taxon>Magnoliopsida</taxon>
        <taxon>eudicotyledons</taxon>
        <taxon>Gunneridae</taxon>
        <taxon>Pentapetalae</taxon>
        <taxon>asterids</taxon>
        <taxon>campanulids</taxon>
        <taxon>Asterales</taxon>
        <taxon>Asteraceae</taxon>
        <taxon>Cichorioideae</taxon>
        <taxon>Cichorieae</taxon>
        <taxon>Lactucinae</taxon>
        <taxon>Lactuca</taxon>
    </lineage>
</organism>